<evidence type="ECO:0000256" key="3">
    <source>
        <dbReference type="ARBA" id="ARBA00022801"/>
    </source>
</evidence>
<dbReference type="AlphaFoldDB" id="A0AAN6PGH8"/>
<dbReference type="PANTHER" id="PTHR43806:SF11">
    <property type="entry name" value="CEREVISIN-RELATED"/>
    <property type="match status" value="1"/>
</dbReference>
<name>A0AAN6PGH8_9PEZI</name>
<dbReference type="PRINTS" id="PR00723">
    <property type="entry name" value="SUBTILISIN"/>
</dbReference>
<keyword evidence="11" id="KW-1185">Reference proteome</keyword>
<reference evidence="11" key="1">
    <citation type="journal article" date="2023" name="Mol. Phylogenet. Evol.">
        <title>Genome-scale phylogeny and comparative genomics of the fungal order Sordariales.</title>
        <authorList>
            <person name="Hensen N."/>
            <person name="Bonometti L."/>
            <person name="Westerberg I."/>
            <person name="Brannstrom I.O."/>
            <person name="Guillou S."/>
            <person name="Cros-Aarteil S."/>
            <person name="Calhoun S."/>
            <person name="Haridas S."/>
            <person name="Kuo A."/>
            <person name="Mondo S."/>
            <person name="Pangilinan J."/>
            <person name="Riley R."/>
            <person name="LaButti K."/>
            <person name="Andreopoulos B."/>
            <person name="Lipzen A."/>
            <person name="Chen C."/>
            <person name="Yan M."/>
            <person name="Daum C."/>
            <person name="Ng V."/>
            <person name="Clum A."/>
            <person name="Steindorff A."/>
            <person name="Ohm R.A."/>
            <person name="Martin F."/>
            <person name="Silar P."/>
            <person name="Natvig D.O."/>
            <person name="Lalanne C."/>
            <person name="Gautier V."/>
            <person name="Ament-Velasquez S.L."/>
            <person name="Kruys A."/>
            <person name="Hutchinson M.I."/>
            <person name="Powell A.J."/>
            <person name="Barry K."/>
            <person name="Miller A.N."/>
            <person name="Grigoriev I.V."/>
            <person name="Debuchy R."/>
            <person name="Gladieux P."/>
            <person name="Hiltunen Thoren M."/>
            <person name="Johannesson H."/>
        </authorList>
    </citation>
    <scope>NUCLEOTIDE SEQUENCE [LARGE SCALE GENOMIC DNA]</scope>
    <source>
        <strain evidence="11">CBS 284.82</strain>
    </source>
</reference>
<keyword evidence="3 5" id="KW-0378">Hydrolase</keyword>
<dbReference type="PANTHER" id="PTHR43806">
    <property type="entry name" value="PEPTIDASE S8"/>
    <property type="match status" value="1"/>
</dbReference>
<dbReference type="PROSITE" id="PS00137">
    <property type="entry name" value="SUBTILASE_HIS"/>
    <property type="match status" value="1"/>
</dbReference>
<evidence type="ECO:0000259" key="9">
    <source>
        <dbReference type="Pfam" id="PF00082"/>
    </source>
</evidence>
<dbReference type="Gene3D" id="3.40.50.200">
    <property type="entry name" value="Peptidase S8/S53 domain"/>
    <property type="match status" value="1"/>
</dbReference>
<dbReference type="Pfam" id="PF00082">
    <property type="entry name" value="Peptidase_S8"/>
    <property type="match status" value="1"/>
</dbReference>
<dbReference type="PROSITE" id="PS51892">
    <property type="entry name" value="SUBTILASE"/>
    <property type="match status" value="1"/>
</dbReference>
<evidence type="ECO:0000256" key="5">
    <source>
        <dbReference type="PROSITE-ProRule" id="PRU01240"/>
    </source>
</evidence>
<keyword evidence="2 5" id="KW-0645">Protease</keyword>
<feature type="signal peptide" evidence="8">
    <location>
        <begin position="1"/>
        <end position="20"/>
    </location>
</feature>
<evidence type="ECO:0000313" key="11">
    <source>
        <dbReference type="Proteomes" id="UP001303115"/>
    </source>
</evidence>
<dbReference type="CDD" id="cd04077">
    <property type="entry name" value="Peptidases_S8_PCSK9_ProteinaseK_like"/>
    <property type="match status" value="1"/>
</dbReference>
<dbReference type="InterPro" id="IPR015500">
    <property type="entry name" value="Peptidase_S8_subtilisin-rel"/>
</dbReference>
<dbReference type="InterPro" id="IPR000209">
    <property type="entry name" value="Peptidase_S8/S53_dom"/>
</dbReference>
<dbReference type="Proteomes" id="UP001303115">
    <property type="component" value="Unassembled WGS sequence"/>
</dbReference>
<dbReference type="GO" id="GO:0004252">
    <property type="term" value="F:serine-type endopeptidase activity"/>
    <property type="evidence" value="ECO:0007669"/>
    <property type="project" value="UniProtKB-UniRule"/>
</dbReference>
<feature type="active site" description="Charge relay system" evidence="5">
    <location>
        <position position="205"/>
    </location>
</feature>
<dbReference type="GO" id="GO:0006508">
    <property type="term" value="P:proteolysis"/>
    <property type="evidence" value="ECO:0007669"/>
    <property type="project" value="UniProtKB-KW"/>
</dbReference>
<evidence type="ECO:0000256" key="4">
    <source>
        <dbReference type="ARBA" id="ARBA00022825"/>
    </source>
</evidence>
<gene>
    <name evidence="10" type="ORF">C8A01DRAFT_37217</name>
</gene>
<feature type="chain" id="PRO_5042824537" evidence="8">
    <location>
        <begin position="21"/>
        <end position="420"/>
    </location>
</feature>
<comment type="caution">
    <text evidence="10">The sequence shown here is derived from an EMBL/GenBank/DDBJ whole genome shotgun (WGS) entry which is preliminary data.</text>
</comment>
<accession>A0AAN6PGH8</accession>
<dbReference type="InterPro" id="IPR036852">
    <property type="entry name" value="Peptidase_S8/S53_dom_sf"/>
</dbReference>
<dbReference type="EMBL" id="MU854418">
    <property type="protein sequence ID" value="KAK4038806.1"/>
    <property type="molecule type" value="Genomic_DNA"/>
</dbReference>
<evidence type="ECO:0000256" key="7">
    <source>
        <dbReference type="SAM" id="MobiDB-lite"/>
    </source>
</evidence>
<dbReference type="InterPro" id="IPR050131">
    <property type="entry name" value="Peptidase_S8_subtilisin-like"/>
</dbReference>
<comment type="similarity">
    <text evidence="1 5 6">Belongs to the peptidase S8 family.</text>
</comment>
<dbReference type="FunFam" id="3.40.50.200:FF:000007">
    <property type="entry name" value="Subtilisin-like serine protease"/>
    <property type="match status" value="1"/>
</dbReference>
<dbReference type="InterPro" id="IPR023828">
    <property type="entry name" value="Peptidase_S8_Ser-AS"/>
</dbReference>
<feature type="active site" description="Charge relay system" evidence="5">
    <location>
        <position position="174"/>
    </location>
</feature>
<dbReference type="InterPro" id="IPR034193">
    <property type="entry name" value="PCSK9_ProteinaseK-like"/>
</dbReference>
<feature type="active site" description="Charge relay system" evidence="5">
    <location>
        <position position="363"/>
    </location>
</feature>
<proteinExistence type="inferred from homology"/>
<dbReference type="SUPFAM" id="SSF54897">
    <property type="entry name" value="Protease propeptides/inhibitors"/>
    <property type="match status" value="1"/>
</dbReference>
<feature type="compositionally biased region" description="Polar residues" evidence="7">
    <location>
        <begin position="407"/>
        <end position="420"/>
    </location>
</feature>
<organism evidence="10 11">
    <name type="scientific">Parachaetomium inaequale</name>
    <dbReference type="NCBI Taxonomy" id="2588326"/>
    <lineage>
        <taxon>Eukaryota</taxon>
        <taxon>Fungi</taxon>
        <taxon>Dikarya</taxon>
        <taxon>Ascomycota</taxon>
        <taxon>Pezizomycotina</taxon>
        <taxon>Sordariomycetes</taxon>
        <taxon>Sordariomycetidae</taxon>
        <taxon>Sordariales</taxon>
        <taxon>Chaetomiaceae</taxon>
        <taxon>Parachaetomium</taxon>
    </lineage>
</organism>
<keyword evidence="4 5" id="KW-0720">Serine protease</keyword>
<evidence type="ECO:0000256" key="8">
    <source>
        <dbReference type="SAM" id="SignalP"/>
    </source>
</evidence>
<protein>
    <submittedName>
        <fullName evidence="10">Serine protease</fullName>
    </submittedName>
</protein>
<evidence type="ECO:0000256" key="6">
    <source>
        <dbReference type="RuleBase" id="RU003355"/>
    </source>
</evidence>
<evidence type="ECO:0000256" key="2">
    <source>
        <dbReference type="ARBA" id="ARBA00022670"/>
    </source>
</evidence>
<dbReference type="InterPro" id="IPR022398">
    <property type="entry name" value="Peptidase_S8_His-AS"/>
</dbReference>
<evidence type="ECO:0000313" key="10">
    <source>
        <dbReference type="EMBL" id="KAK4038806.1"/>
    </source>
</evidence>
<evidence type="ECO:0000256" key="1">
    <source>
        <dbReference type="ARBA" id="ARBA00011073"/>
    </source>
</evidence>
<dbReference type="PROSITE" id="PS00136">
    <property type="entry name" value="SUBTILASE_ASP"/>
    <property type="match status" value="1"/>
</dbReference>
<keyword evidence="8" id="KW-0732">Signal</keyword>
<dbReference type="PROSITE" id="PS00138">
    <property type="entry name" value="SUBTILASE_SER"/>
    <property type="match status" value="1"/>
</dbReference>
<feature type="domain" description="Peptidase S8/S53" evidence="9">
    <location>
        <begin position="165"/>
        <end position="383"/>
    </location>
</feature>
<sequence>MAGRLLACFTLALSALGVSGLPTSSNKTEPYIGVPIVNPGILNAIPNRYIVVYNNTFNDDDIDLHETSVIKTIAKRNIAKRSLTGKLLSTTVDTYKIGNWRAMALEADDLMINEIFSAQEVSYIEQDAYISLNARSVQSQTTSGLARISHADAGARTYVFDSSAGEGITAYVVDTGIRVTHSEFEGRATFAANFIDNVDDDEQGHGSHVAGTIGGKTFGVAKKVNLVAVKVLGADGAGSNSGVLAGMQFVANNATAMGLAGKAVMNMSLGGGANRAINSAINQIEAAGVVPVVAAGNESQDTANTSPGSAEAAITVGAIDQTNDVMADFSNFGQGVDIFAPGVDVLSVGIKSDTSTNVLSGTSMASPHVAGLAAYLMALEDITGVQAVGDRIKELAQGTGARASGTPRGTTTLIANNGFE</sequence>
<dbReference type="SUPFAM" id="SSF52743">
    <property type="entry name" value="Subtilisin-like"/>
    <property type="match status" value="1"/>
</dbReference>
<dbReference type="InterPro" id="IPR023827">
    <property type="entry name" value="Peptidase_S8_Asp-AS"/>
</dbReference>
<feature type="region of interest" description="Disordered" evidence="7">
    <location>
        <begin position="398"/>
        <end position="420"/>
    </location>
</feature>